<keyword evidence="5" id="KW-1015">Disulfide bond</keyword>
<dbReference type="PANTHER" id="PTHR15151">
    <property type="entry name" value="PROTEIN EIGER"/>
    <property type="match status" value="1"/>
</dbReference>
<organism evidence="13">
    <name type="scientific">Bactrocera latifrons</name>
    <name type="common">Malaysian fruit fly</name>
    <name type="synonym">Chaetodacus latifrons</name>
    <dbReference type="NCBI Taxonomy" id="174628"/>
    <lineage>
        <taxon>Eukaryota</taxon>
        <taxon>Metazoa</taxon>
        <taxon>Ecdysozoa</taxon>
        <taxon>Arthropoda</taxon>
        <taxon>Hexapoda</taxon>
        <taxon>Insecta</taxon>
        <taxon>Pterygota</taxon>
        <taxon>Neoptera</taxon>
        <taxon>Endopterygota</taxon>
        <taxon>Diptera</taxon>
        <taxon>Brachycera</taxon>
        <taxon>Muscomorpha</taxon>
        <taxon>Tephritoidea</taxon>
        <taxon>Tephritidae</taxon>
        <taxon>Bactrocera</taxon>
        <taxon>Bactrocera</taxon>
    </lineage>
</organism>
<dbReference type="InterPro" id="IPR006052">
    <property type="entry name" value="TNF_dom"/>
</dbReference>
<dbReference type="PANTHER" id="PTHR15151:SF24">
    <property type="entry name" value="A PROLIFERATION-INDUCING LIGAND-LIKE PROTEIN-RELATED"/>
    <property type="match status" value="1"/>
</dbReference>
<dbReference type="GO" id="GO:0005164">
    <property type="term" value="F:tumor necrosis factor receptor binding"/>
    <property type="evidence" value="ECO:0007669"/>
    <property type="project" value="InterPro"/>
</dbReference>
<dbReference type="Gene3D" id="2.60.120.40">
    <property type="match status" value="1"/>
</dbReference>
<dbReference type="PROSITE" id="PS50049">
    <property type="entry name" value="THD_2"/>
    <property type="match status" value="1"/>
</dbReference>
<feature type="transmembrane region" description="Helical" evidence="9">
    <location>
        <begin position="39"/>
        <end position="60"/>
    </location>
</feature>
<evidence type="ECO:0000313" key="13">
    <source>
        <dbReference type="EMBL" id="JAI51085.1"/>
    </source>
</evidence>
<dbReference type="EMBL" id="GDHF01011641">
    <property type="protein sequence ID" value="JAI40673.1"/>
    <property type="molecule type" value="Transcribed_RNA"/>
</dbReference>
<evidence type="ECO:0000256" key="7">
    <source>
        <dbReference type="SAM" id="Coils"/>
    </source>
</evidence>
<protein>
    <recommendedName>
        <fullName evidence="10">THD domain-containing protein</fullName>
    </recommendedName>
</protein>
<comment type="similarity">
    <text evidence="2">Belongs to the tumor necrosis factor family.</text>
</comment>
<evidence type="ECO:0000259" key="10">
    <source>
        <dbReference type="PROSITE" id="PS50049"/>
    </source>
</evidence>
<dbReference type="GO" id="GO:0016020">
    <property type="term" value="C:membrane"/>
    <property type="evidence" value="ECO:0007669"/>
    <property type="project" value="InterPro"/>
</dbReference>
<accession>A0A0K8WJN7</accession>
<dbReference type="PROSITE" id="PS00251">
    <property type="entry name" value="THD_1"/>
    <property type="match status" value="1"/>
</dbReference>
<sequence>MTTETLKPFLSTSRRVDSVTTMRLSTTSHCQQGFNFKRIIFGTFAVVLFLCLFGFMYVHFRRISQIETNIQHLTKKILQMQERLDLTNLNDLGDYENEYDTVIIDQPKISRNAGGKFSQGYEPDYYENESDYTEFRNEFPVMNYDEDEDDEAKNYIINDDSKGNEDEDDENVMETSDDGDLYDNFSKFNDSRKNNTSARNPRAIESELFSKDDQKSKIIDLRKSADESLDALNHPKNMVILRLPLLREALSPMEHKTSKQSQRRGMNNPRYKNSIVKKAKSARQIEAVANTPAAHFHLNHKIPDRFASIRIDSFSGDTYIGHPIWPNEIDVDKYFKVENGVLTVYETGLYYVYAQVCYNNTHDQNGFVIFHGHKPFLQCLNTVPTNMPHKIHTCHTSGLIYLKEHETIHLRDFHSDRNAILKESNNRSYFGLIKI</sequence>
<keyword evidence="7" id="KW-0175">Coiled coil</keyword>
<dbReference type="GO" id="GO:0006955">
    <property type="term" value="P:immune response"/>
    <property type="evidence" value="ECO:0007669"/>
    <property type="project" value="InterPro"/>
</dbReference>
<keyword evidence="9" id="KW-1133">Transmembrane helix</keyword>
<name>A0A0K8WJN7_BACLA</name>
<evidence type="ECO:0000256" key="3">
    <source>
        <dbReference type="ARBA" id="ARBA00022514"/>
    </source>
</evidence>
<gene>
    <name evidence="11" type="ORF">c0_g1_i1</name>
    <name evidence="13" type="ORF">c0_g1_i4</name>
    <name evidence="12" type="ORF">c0_g1_i7</name>
</gene>
<dbReference type="GO" id="GO:0005125">
    <property type="term" value="F:cytokine activity"/>
    <property type="evidence" value="ECO:0007669"/>
    <property type="project" value="UniProtKB-KW"/>
</dbReference>
<feature type="coiled-coil region" evidence="7">
    <location>
        <begin position="63"/>
        <end position="90"/>
    </location>
</feature>
<evidence type="ECO:0000256" key="4">
    <source>
        <dbReference type="ARBA" id="ARBA00022525"/>
    </source>
</evidence>
<feature type="compositionally biased region" description="Acidic residues" evidence="8">
    <location>
        <begin position="165"/>
        <end position="181"/>
    </location>
</feature>
<evidence type="ECO:0000313" key="12">
    <source>
        <dbReference type="EMBL" id="JAI40673.1"/>
    </source>
</evidence>
<dbReference type="Pfam" id="PF00229">
    <property type="entry name" value="TNF"/>
    <property type="match status" value="1"/>
</dbReference>
<dbReference type="EMBL" id="GDHF01031594">
    <property type="protein sequence ID" value="JAI20720.1"/>
    <property type="molecule type" value="Transcribed_RNA"/>
</dbReference>
<keyword evidence="4" id="KW-0964">Secreted</keyword>
<evidence type="ECO:0000256" key="1">
    <source>
        <dbReference type="ARBA" id="ARBA00004613"/>
    </source>
</evidence>
<dbReference type="InterPro" id="IPR008983">
    <property type="entry name" value="Tumour_necrosis_fac-like_dom"/>
</dbReference>
<evidence type="ECO:0000256" key="9">
    <source>
        <dbReference type="SAM" id="Phobius"/>
    </source>
</evidence>
<keyword evidence="9" id="KW-0472">Membrane</keyword>
<dbReference type="GO" id="GO:0005615">
    <property type="term" value="C:extracellular space"/>
    <property type="evidence" value="ECO:0007669"/>
    <property type="project" value="UniProtKB-KW"/>
</dbReference>
<evidence type="ECO:0000313" key="11">
    <source>
        <dbReference type="EMBL" id="JAI20720.1"/>
    </source>
</evidence>
<feature type="domain" description="THD" evidence="10">
    <location>
        <begin position="292"/>
        <end position="435"/>
    </location>
</feature>
<feature type="region of interest" description="Disordered" evidence="8">
    <location>
        <begin position="157"/>
        <end position="209"/>
    </location>
</feature>
<keyword evidence="6" id="KW-0325">Glycoprotein</keyword>
<dbReference type="InterPro" id="IPR021184">
    <property type="entry name" value="TNF_CS"/>
</dbReference>
<dbReference type="SUPFAM" id="SSF49842">
    <property type="entry name" value="TNF-like"/>
    <property type="match status" value="1"/>
</dbReference>
<keyword evidence="3" id="KW-0202">Cytokine</keyword>
<evidence type="ECO:0000256" key="2">
    <source>
        <dbReference type="ARBA" id="ARBA00008670"/>
    </source>
</evidence>
<comment type="subcellular location">
    <subcellularLocation>
        <location evidence="1">Secreted</location>
    </subcellularLocation>
</comment>
<evidence type="ECO:0000256" key="8">
    <source>
        <dbReference type="SAM" id="MobiDB-lite"/>
    </source>
</evidence>
<dbReference type="EMBL" id="GDHF01001229">
    <property type="protein sequence ID" value="JAI51085.1"/>
    <property type="molecule type" value="Transcribed_RNA"/>
</dbReference>
<keyword evidence="9" id="KW-0812">Transmembrane</keyword>
<dbReference type="InterPro" id="IPR051748">
    <property type="entry name" value="TNF_Ligand_Superfamily"/>
</dbReference>
<proteinExistence type="inferred from homology"/>
<evidence type="ECO:0000256" key="6">
    <source>
        <dbReference type="ARBA" id="ARBA00023180"/>
    </source>
</evidence>
<evidence type="ECO:0000256" key="5">
    <source>
        <dbReference type="ARBA" id="ARBA00023157"/>
    </source>
</evidence>
<dbReference type="AlphaFoldDB" id="A0A0K8WJN7"/>
<reference evidence="13" key="1">
    <citation type="submission" date="2015-06" db="EMBL/GenBank/DDBJ databases">
        <authorList>
            <person name="Hoefler B.C."/>
            <person name="Straight P.D."/>
        </authorList>
    </citation>
    <scope>NUCLEOTIDE SEQUENCE</scope>
</reference>
<dbReference type="OrthoDB" id="6159739at2759"/>